<evidence type="ECO:0000256" key="1">
    <source>
        <dbReference type="ARBA" id="ARBA00022801"/>
    </source>
</evidence>
<accession>A0A0C2TCS0</accession>
<evidence type="ECO:0000313" key="4">
    <source>
        <dbReference type="Proteomes" id="UP000054549"/>
    </source>
</evidence>
<keyword evidence="4" id="KW-1185">Reference proteome</keyword>
<dbReference type="FunCoup" id="A0A0C2TCS0">
    <property type="interactions" value="19"/>
</dbReference>
<evidence type="ECO:0000259" key="2">
    <source>
        <dbReference type="Pfam" id="PF07859"/>
    </source>
</evidence>
<feature type="domain" description="Alpha/beta hydrolase fold-3" evidence="2">
    <location>
        <begin position="51"/>
        <end position="272"/>
    </location>
</feature>
<dbReference type="AlphaFoldDB" id="A0A0C2TCS0"/>
<sequence length="300" mass="33427">LDTPKLQYVLGTTDKVYRAWAKKSGVPIVEEEVGEDAKIYWLGPKRPEKVILYLHGGGFLLPMFECALPFWKYVQEQLGKKGLNNTGIAILQYTLIPTATIPTQLKQAVLAVQHLLSIGISPQNIQLSGDSAGANLIFQLISHVLHPVDGVPALKLDAPLRGACLISPWVKIDDCHKYQSFKNPYDIIAETTAVRWGQEVLDSGIPDGYTPYIQPLKAPNTWFQDIPKAVDRIYITSGELDLLRDQGIEFKSMLEKHHKDIKYVIQSNGVHDGPLLEFVSSTPHVSQVTVDIVEWFASGF</sequence>
<dbReference type="HOGENOM" id="CLU_042179_2_1_1"/>
<dbReference type="OrthoDB" id="2152029at2759"/>
<dbReference type="SUPFAM" id="SSF53474">
    <property type="entry name" value="alpha/beta-Hydrolases"/>
    <property type="match status" value="1"/>
</dbReference>
<reference evidence="3 4" key="1">
    <citation type="submission" date="2014-04" db="EMBL/GenBank/DDBJ databases">
        <title>Evolutionary Origins and Diversification of the Mycorrhizal Mutualists.</title>
        <authorList>
            <consortium name="DOE Joint Genome Institute"/>
            <consortium name="Mycorrhizal Genomics Consortium"/>
            <person name="Kohler A."/>
            <person name="Kuo A."/>
            <person name="Nagy L.G."/>
            <person name="Floudas D."/>
            <person name="Copeland A."/>
            <person name="Barry K.W."/>
            <person name="Cichocki N."/>
            <person name="Veneault-Fourrey C."/>
            <person name="LaButti K."/>
            <person name="Lindquist E.A."/>
            <person name="Lipzen A."/>
            <person name="Lundell T."/>
            <person name="Morin E."/>
            <person name="Murat C."/>
            <person name="Riley R."/>
            <person name="Ohm R."/>
            <person name="Sun H."/>
            <person name="Tunlid A."/>
            <person name="Henrissat B."/>
            <person name="Grigoriev I.V."/>
            <person name="Hibbett D.S."/>
            <person name="Martin F."/>
        </authorList>
    </citation>
    <scope>NUCLEOTIDE SEQUENCE [LARGE SCALE GENOMIC DNA]</scope>
    <source>
        <strain evidence="3 4">Koide BX008</strain>
    </source>
</reference>
<dbReference type="GO" id="GO:0016787">
    <property type="term" value="F:hydrolase activity"/>
    <property type="evidence" value="ECO:0007669"/>
    <property type="project" value="UniProtKB-KW"/>
</dbReference>
<dbReference type="InterPro" id="IPR013094">
    <property type="entry name" value="AB_hydrolase_3"/>
</dbReference>
<dbReference type="InParanoid" id="A0A0C2TCS0"/>
<dbReference type="Gene3D" id="3.40.50.1820">
    <property type="entry name" value="alpha/beta hydrolase"/>
    <property type="match status" value="1"/>
</dbReference>
<gene>
    <name evidence="3" type="ORF">M378DRAFT_77981</name>
</gene>
<dbReference type="Pfam" id="PF07859">
    <property type="entry name" value="Abhydrolase_3"/>
    <property type="match status" value="1"/>
</dbReference>
<dbReference type="EMBL" id="KN818248">
    <property type="protein sequence ID" value="KIL64599.1"/>
    <property type="molecule type" value="Genomic_DNA"/>
</dbReference>
<dbReference type="InterPro" id="IPR050300">
    <property type="entry name" value="GDXG_lipolytic_enzyme"/>
</dbReference>
<dbReference type="PANTHER" id="PTHR48081:SF31">
    <property type="entry name" value="STERYL ACETYL HYDROLASE MUG81-RELATED"/>
    <property type="match status" value="1"/>
</dbReference>
<feature type="non-terminal residue" evidence="3">
    <location>
        <position position="1"/>
    </location>
</feature>
<dbReference type="PANTHER" id="PTHR48081">
    <property type="entry name" value="AB HYDROLASE SUPERFAMILY PROTEIN C4A8.06C"/>
    <property type="match status" value="1"/>
</dbReference>
<protein>
    <recommendedName>
        <fullName evidence="2">Alpha/beta hydrolase fold-3 domain-containing protein</fullName>
    </recommendedName>
</protein>
<evidence type="ECO:0000313" key="3">
    <source>
        <dbReference type="EMBL" id="KIL64599.1"/>
    </source>
</evidence>
<keyword evidence="1" id="KW-0378">Hydrolase</keyword>
<proteinExistence type="predicted"/>
<dbReference type="InterPro" id="IPR029058">
    <property type="entry name" value="AB_hydrolase_fold"/>
</dbReference>
<name>A0A0C2TCS0_AMAMK</name>
<organism evidence="3 4">
    <name type="scientific">Amanita muscaria (strain Koide BX008)</name>
    <dbReference type="NCBI Taxonomy" id="946122"/>
    <lineage>
        <taxon>Eukaryota</taxon>
        <taxon>Fungi</taxon>
        <taxon>Dikarya</taxon>
        <taxon>Basidiomycota</taxon>
        <taxon>Agaricomycotina</taxon>
        <taxon>Agaricomycetes</taxon>
        <taxon>Agaricomycetidae</taxon>
        <taxon>Agaricales</taxon>
        <taxon>Pluteineae</taxon>
        <taxon>Amanitaceae</taxon>
        <taxon>Amanita</taxon>
    </lineage>
</organism>
<dbReference type="STRING" id="946122.A0A0C2TCS0"/>
<dbReference type="Proteomes" id="UP000054549">
    <property type="component" value="Unassembled WGS sequence"/>
</dbReference>